<dbReference type="Proteomes" id="UP001385951">
    <property type="component" value="Unassembled WGS sequence"/>
</dbReference>
<proteinExistence type="predicted"/>
<feature type="domain" description="BTB" evidence="1">
    <location>
        <begin position="25"/>
        <end position="99"/>
    </location>
</feature>
<reference evidence="2 3" key="1">
    <citation type="submission" date="2022-09" db="EMBL/GenBank/DDBJ databases">
        <authorList>
            <person name="Palmer J.M."/>
        </authorList>
    </citation>
    <scope>NUCLEOTIDE SEQUENCE [LARGE SCALE GENOMIC DNA]</scope>
    <source>
        <strain evidence="2 3">DSM 7382</strain>
    </source>
</reference>
<evidence type="ECO:0000313" key="2">
    <source>
        <dbReference type="EMBL" id="KAK7687861.1"/>
    </source>
</evidence>
<evidence type="ECO:0000259" key="1">
    <source>
        <dbReference type="PROSITE" id="PS50097"/>
    </source>
</evidence>
<evidence type="ECO:0000313" key="3">
    <source>
        <dbReference type="Proteomes" id="UP001385951"/>
    </source>
</evidence>
<dbReference type="Gene3D" id="3.30.710.10">
    <property type="entry name" value="Potassium Channel Kv1.1, Chain A"/>
    <property type="match status" value="1"/>
</dbReference>
<accession>A0AAW0G3K4</accession>
<dbReference type="SUPFAM" id="SSF54695">
    <property type="entry name" value="POZ domain"/>
    <property type="match status" value="1"/>
</dbReference>
<gene>
    <name evidence="2" type="ORF">QCA50_009080</name>
</gene>
<dbReference type="InterPro" id="IPR000210">
    <property type="entry name" value="BTB/POZ_dom"/>
</dbReference>
<dbReference type="InterPro" id="IPR011333">
    <property type="entry name" value="SKP1/BTB/POZ_sf"/>
</dbReference>
<dbReference type="AlphaFoldDB" id="A0AAW0G3K4"/>
<dbReference type="PROSITE" id="PS50097">
    <property type="entry name" value="BTB"/>
    <property type="match status" value="1"/>
</dbReference>
<name>A0AAW0G3K4_9APHY</name>
<comment type="caution">
    <text evidence="2">The sequence shown here is derived from an EMBL/GenBank/DDBJ whole genome shotgun (WGS) entry which is preliminary data.</text>
</comment>
<organism evidence="2 3">
    <name type="scientific">Cerrena zonata</name>
    <dbReference type="NCBI Taxonomy" id="2478898"/>
    <lineage>
        <taxon>Eukaryota</taxon>
        <taxon>Fungi</taxon>
        <taxon>Dikarya</taxon>
        <taxon>Basidiomycota</taxon>
        <taxon>Agaricomycotina</taxon>
        <taxon>Agaricomycetes</taxon>
        <taxon>Polyporales</taxon>
        <taxon>Cerrenaceae</taxon>
        <taxon>Cerrena</taxon>
    </lineage>
</organism>
<keyword evidence="3" id="KW-1185">Reference proteome</keyword>
<sequence length="316" mass="35860">MEDIQNTSKVTSLRVAQAPFDDTAGDIILRSNGESKVDFLTHTLFLVHASPIFETILSLPQSQGNPPSHDTPIVEMHERADELRLLLLFCLPASIPEPPTSLKQLYHFHCLADKYMIDGVKVWLRSCLTGFSKEMPVGVYVLARHFGWKEEAYLAAKNSRSHPLSELVAWSSPILQDTPAVFLQELLNYHKECSEFLVNSMAEGSWFWEWYYSPYVPSFEVEKGDCCNQQFQTATRRVGYIRTWWEPFLSEYRSALANVPCLETVPLPEIFSKISKGAGKCPKCGPSVLENLLEFVTMTKQTMAYQLDQTVRVPVG</sequence>
<dbReference type="EMBL" id="JASBNA010000012">
    <property type="protein sequence ID" value="KAK7687861.1"/>
    <property type="molecule type" value="Genomic_DNA"/>
</dbReference>
<protein>
    <recommendedName>
        <fullName evidence="1">BTB domain-containing protein</fullName>
    </recommendedName>
</protein>